<comment type="caution">
    <text evidence="2">The sequence shown here is derived from an EMBL/GenBank/DDBJ whole genome shotgun (WGS) entry which is preliminary data.</text>
</comment>
<dbReference type="EMBL" id="MGGB01000027">
    <property type="protein sequence ID" value="OGM18949.1"/>
    <property type="molecule type" value="Genomic_DNA"/>
</dbReference>
<name>A0A1F7XW44_9BACT</name>
<sequence>MDKSHSDFHSQNAFCGSAGPEEMKHLFELIDDLTDTELKDLVNKVGITFIVDDGELERDAYEGVIDEDLPRSLSETLTSLGFDVVDIKDTQFRGKSDNLVFSFAQRSKAILFSGDLDFSNILSFPLGAHYGIVILRFPNEMSVKKINNETIRLLKMLKISDHKGILVILSPCKIRIRKEQKN</sequence>
<evidence type="ECO:0000313" key="3">
    <source>
        <dbReference type="Proteomes" id="UP000178446"/>
    </source>
</evidence>
<evidence type="ECO:0000259" key="1">
    <source>
        <dbReference type="Pfam" id="PF18480"/>
    </source>
</evidence>
<protein>
    <recommendedName>
        <fullName evidence="1">DUF5615 domain-containing protein</fullName>
    </recommendedName>
</protein>
<proteinExistence type="predicted"/>
<evidence type="ECO:0000313" key="2">
    <source>
        <dbReference type="EMBL" id="OGM18949.1"/>
    </source>
</evidence>
<dbReference type="AlphaFoldDB" id="A0A1F7XW44"/>
<accession>A0A1F7XW44</accession>
<dbReference type="Proteomes" id="UP000178446">
    <property type="component" value="Unassembled WGS sequence"/>
</dbReference>
<organism evidence="2 3">
    <name type="scientific">Candidatus Woesebacteria bacterium RIFCSPHIGHO2_01_FULL_37_10</name>
    <dbReference type="NCBI Taxonomy" id="1802489"/>
    <lineage>
        <taxon>Bacteria</taxon>
        <taxon>Candidatus Woeseibacteriota</taxon>
    </lineage>
</organism>
<dbReference type="Pfam" id="PF18480">
    <property type="entry name" value="DUF5615"/>
    <property type="match status" value="1"/>
</dbReference>
<reference evidence="2 3" key="1">
    <citation type="journal article" date="2016" name="Nat. Commun.">
        <title>Thousands of microbial genomes shed light on interconnected biogeochemical processes in an aquifer system.</title>
        <authorList>
            <person name="Anantharaman K."/>
            <person name="Brown C.T."/>
            <person name="Hug L.A."/>
            <person name="Sharon I."/>
            <person name="Castelle C.J."/>
            <person name="Probst A.J."/>
            <person name="Thomas B.C."/>
            <person name="Singh A."/>
            <person name="Wilkins M.J."/>
            <person name="Karaoz U."/>
            <person name="Brodie E.L."/>
            <person name="Williams K.H."/>
            <person name="Hubbard S.S."/>
            <person name="Banfield J.F."/>
        </authorList>
    </citation>
    <scope>NUCLEOTIDE SEQUENCE [LARGE SCALE GENOMIC DNA]</scope>
</reference>
<feature type="domain" description="DUF5615" evidence="1">
    <location>
        <begin position="65"/>
        <end position="169"/>
    </location>
</feature>
<dbReference type="InterPro" id="IPR041049">
    <property type="entry name" value="DUF5615"/>
</dbReference>
<gene>
    <name evidence="2" type="ORF">A2685_01480</name>
</gene>